<dbReference type="EMBL" id="LGFD01000006">
    <property type="protein sequence ID" value="KUK18222.1"/>
    <property type="molecule type" value="Genomic_DNA"/>
</dbReference>
<name>A0A101EMS9_9EURY</name>
<evidence type="ECO:0000313" key="2">
    <source>
        <dbReference type="EMBL" id="KUK18222.1"/>
    </source>
</evidence>
<dbReference type="GO" id="GO:0005198">
    <property type="term" value="F:structural molecule activity"/>
    <property type="evidence" value="ECO:0007669"/>
    <property type="project" value="InterPro"/>
</dbReference>
<organism evidence="2 3">
    <name type="scientific">Thermococcus sibiricus</name>
    <dbReference type="NCBI Taxonomy" id="172049"/>
    <lineage>
        <taxon>Archaea</taxon>
        <taxon>Methanobacteriati</taxon>
        <taxon>Methanobacteriota</taxon>
        <taxon>Thermococci</taxon>
        <taxon>Thermococcales</taxon>
        <taxon>Thermococcaceae</taxon>
        <taxon>Thermococcus</taxon>
    </lineage>
</organism>
<keyword evidence="2" id="KW-0966">Cell projection</keyword>
<keyword evidence="2" id="KW-0282">Flagellum</keyword>
<keyword evidence="1" id="KW-0472">Membrane</keyword>
<feature type="transmembrane region" description="Helical" evidence="1">
    <location>
        <begin position="6"/>
        <end position="27"/>
    </location>
</feature>
<accession>A0A101EMS9</accession>
<dbReference type="PATRIC" id="fig|172049.5.peg.1131"/>
<dbReference type="PANTHER" id="PTHR42200">
    <property type="entry name" value="ARCHAEAL FLAGELLA-RELATED PROTEIN F-RELATED"/>
    <property type="match status" value="1"/>
</dbReference>
<dbReference type="Pfam" id="PF01917">
    <property type="entry name" value="Flagellin_arch-type"/>
    <property type="match status" value="1"/>
</dbReference>
<reference evidence="3" key="1">
    <citation type="journal article" date="2015" name="MBio">
        <title>Genome-Resolved Metagenomic Analysis Reveals Roles for Candidate Phyla and Other Microbial Community Members in Biogeochemical Transformations in Oil Reservoirs.</title>
        <authorList>
            <person name="Hu P."/>
            <person name="Tom L."/>
            <person name="Singh A."/>
            <person name="Thomas B.C."/>
            <person name="Baker B.J."/>
            <person name="Piceno Y.M."/>
            <person name="Andersen G.L."/>
            <person name="Banfield J.F."/>
        </authorList>
    </citation>
    <scope>NUCLEOTIDE SEQUENCE [LARGE SCALE GENOMIC DNA]</scope>
</reference>
<dbReference type="RefSeq" id="WP_048160272.1">
    <property type="nucleotide sequence ID" value="NZ_LGFD01000006.1"/>
</dbReference>
<dbReference type="AlphaFoldDB" id="A0A101EMS9"/>
<sequence>MGFSVSASFAVIFIASIMAFGTLYISLENTYTSIAESVETYKETFIKSQTSYLALQDVSHINPGSDVSIYTITFNISNNGSTLSPRYWDFIRDGQLKEPDGSTLIVEDKAYLLPGESILIRTTEVKDQIIHSLIVATETGCSLKIEWKWIWLDPNQTIGQPSIVGKAWYCS</sequence>
<dbReference type="Proteomes" id="UP000053911">
    <property type="component" value="Unassembled WGS sequence"/>
</dbReference>
<comment type="caution">
    <text evidence="2">The sequence shown here is derived from an EMBL/GenBank/DDBJ whole genome shotgun (WGS) entry which is preliminary data.</text>
</comment>
<keyword evidence="1" id="KW-1133">Transmembrane helix</keyword>
<protein>
    <submittedName>
        <fullName evidence="2">Putative flagella-related protein</fullName>
    </submittedName>
</protein>
<proteinExistence type="predicted"/>
<dbReference type="GeneID" id="24855148"/>
<evidence type="ECO:0000313" key="3">
    <source>
        <dbReference type="Proteomes" id="UP000053911"/>
    </source>
</evidence>
<gene>
    <name evidence="2" type="ORF">XD54_0470</name>
</gene>
<dbReference type="InterPro" id="IPR002774">
    <property type="entry name" value="Flagellin_arc-type"/>
</dbReference>
<dbReference type="PANTHER" id="PTHR42200:SF2">
    <property type="entry name" value="ARCHAEAL FLAGELLA-RELATED PROTEIN F"/>
    <property type="match status" value="1"/>
</dbReference>
<keyword evidence="2" id="KW-0969">Cilium</keyword>
<dbReference type="GO" id="GO:0097588">
    <property type="term" value="P:archaeal or bacterial-type flagellum-dependent cell motility"/>
    <property type="evidence" value="ECO:0007669"/>
    <property type="project" value="InterPro"/>
</dbReference>
<evidence type="ECO:0000256" key="1">
    <source>
        <dbReference type="SAM" id="Phobius"/>
    </source>
</evidence>
<keyword evidence="1" id="KW-0812">Transmembrane</keyword>